<dbReference type="InterPro" id="IPR011006">
    <property type="entry name" value="CheY-like_superfamily"/>
</dbReference>
<dbReference type="PROSITE" id="PS00622">
    <property type="entry name" value="HTH_LUXR_1"/>
    <property type="match status" value="1"/>
</dbReference>
<dbReference type="GO" id="GO:0003677">
    <property type="term" value="F:DNA binding"/>
    <property type="evidence" value="ECO:0007669"/>
    <property type="project" value="UniProtKB-KW"/>
</dbReference>
<dbReference type="CDD" id="cd06170">
    <property type="entry name" value="LuxR_C_like"/>
    <property type="match status" value="1"/>
</dbReference>
<evidence type="ECO:0000256" key="4">
    <source>
        <dbReference type="ARBA" id="ARBA00023163"/>
    </source>
</evidence>
<evidence type="ECO:0000259" key="6">
    <source>
        <dbReference type="PROSITE" id="PS50043"/>
    </source>
</evidence>
<dbReference type="CDD" id="cd17535">
    <property type="entry name" value="REC_NarL-like"/>
    <property type="match status" value="1"/>
</dbReference>
<sequence>MRNEHHSTIRIALVDDEGLARDSFSAVLTHEEGMELLTVTDSPRDAVMTAERTDPDVILTDLTVGQENALEILSRAQGLRAKIVVITSRDSEESLFRALKLGARGYLLKSTTRHELIEAVRAVARGNAYLCPVMVSLMLDRFKILPPAGGPHGSAFSELSDREVEVLKGIALGMSNNEIAQDLSLTIATVKSHVSNVLSKLGLRDRLQAGILAHRKGLTPH</sequence>
<evidence type="ECO:0000256" key="2">
    <source>
        <dbReference type="ARBA" id="ARBA00023015"/>
    </source>
</evidence>
<evidence type="ECO:0000256" key="1">
    <source>
        <dbReference type="ARBA" id="ARBA00022553"/>
    </source>
</evidence>
<keyword evidence="4" id="KW-0804">Transcription</keyword>
<dbReference type="RefSeq" id="WP_019435411.1">
    <property type="nucleotide sequence ID" value="NZ_CP054938.1"/>
</dbReference>
<evidence type="ECO:0000313" key="9">
    <source>
        <dbReference type="Proteomes" id="UP000198873"/>
    </source>
</evidence>
<dbReference type="Pfam" id="PF00196">
    <property type="entry name" value="GerE"/>
    <property type="match status" value="1"/>
</dbReference>
<keyword evidence="1 5" id="KW-0597">Phosphoprotein</keyword>
<dbReference type="PROSITE" id="PS50043">
    <property type="entry name" value="HTH_LUXR_2"/>
    <property type="match status" value="1"/>
</dbReference>
<accession>A0A1I6R071</accession>
<dbReference type="SUPFAM" id="SSF52172">
    <property type="entry name" value="CheY-like"/>
    <property type="match status" value="1"/>
</dbReference>
<dbReference type="Pfam" id="PF00072">
    <property type="entry name" value="Response_reg"/>
    <property type="match status" value="1"/>
</dbReference>
<dbReference type="EMBL" id="FPAB01000002">
    <property type="protein sequence ID" value="SFS58096.1"/>
    <property type="molecule type" value="Genomic_DNA"/>
</dbReference>
<keyword evidence="2" id="KW-0805">Transcription regulation</keyword>
<dbReference type="PANTHER" id="PTHR43214:SF24">
    <property type="entry name" value="TRANSCRIPTIONAL REGULATORY PROTEIN NARL-RELATED"/>
    <property type="match status" value="1"/>
</dbReference>
<dbReference type="InterPro" id="IPR039420">
    <property type="entry name" value="WalR-like"/>
</dbReference>
<keyword evidence="9" id="KW-1185">Reference proteome</keyword>
<dbReference type="AlphaFoldDB" id="A0A1I6R071"/>
<keyword evidence="3 8" id="KW-0238">DNA-binding</keyword>
<evidence type="ECO:0000313" key="8">
    <source>
        <dbReference type="EMBL" id="SFS58096.1"/>
    </source>
</evidence>
<organism evidence="8 9">
    <name type="scientific">Streptomyces harbinensis</name>
    <dbReference type="NCBI Taxonomy" id="1176198"/>
    <lineage>
        <taxon>Bacteria</taxon>
        <taxon>Bacillati</taxon>
        <taxon>Actinomycetota</taxon>
        <taxon>Actinomycetes</taxon>
        <taxon>Kitasatosporales</taxon>
        <taxon>Streptomycetaceae</taxon>
        <taxon>Streptomyces</taxon>
    </lineage>
</organism>
<dbReference type="PROSITE" id="PS50110">
    <property type="entry name" value="RESPONSE_REGULATORY"/>
    <property type="match status" value="1"/>
</dbReference>
<dbReference type="PRINTS" id="PR00038">
    <property type="entry name" value="HTHLUXR"/>
</dbReference>
<name>A0A1I6R071_9ACTN</name>
<dbReference type="GO" id="GO:0006355">
    <property type="term" value="P:regulation of DNA-templated transcription"/>
    <property type="evidence" value="ECO:0007669"/>
    <property type="project" value="InterPro"/>
</dbReference>
<dbReference type="InterPro" id="IPR058245">
    <property type="entry name" value="NreC/VraR/RcsB-like_REC"/>
</dbReference>
<dbReference type="InterPro" id="IPR000792">
    <property type="entry name" value="Tscrpt_reg_LuxR_C"/>
</dbReference>
<feature type="modified residue" description="4-aspartylphosphate" evidence="5">
    <location>
        <position position="61"/>
    </location>
</feature>
<proteinExistence type="predicted"/>
<evidence type="ECO:0000256" key="3">
    <source>
        <dbReference type="ARBA" id="ARBA00023125"/>
    </source>
</evidence>
<protein>
    <submittedName>
        <fullName evidence="8">DNA-binding response regulator, NarL/FixJ family, contains REC and HTH domains</fullName>
    </submittedName>
</protein>
<feature type="domain" description="HTH luxR-type" evidence="6">
    <location>
        <begin position="152"/>
        <end position="217"/>
    </location>
</feature>
<dbReference type="InterPro" id="IPR001789">
    <property type="entry name" value="Sig_transdc_resp-reg_receiver"/>
</dbReference>
<dbReference type="Proteomes" id="UP000198873">
    <property type="component" value="Unassembled WGS sequence"/>
</dbReference>
<dbReference type="SMART" id="SM00448">
    <property type="entry name" value="REC"/>
    <property type="match status" value="1"/>
</dbReference>
<dbReference type="InterPro" id="IPR016032">
    <property type="entry name" value="Sig_transdc_resp-reg_C-effctor"/>
</dbReference>
<dbReference type="SUPFAM" id="SSF46894">
    <property type="entry name" value="C-terminal effector domain of the bipartite response regulators"/>
    <property type="match status" value="1"/>
</dbReference>
<dbReference type="GO" id="GO:0000160">
    <property type="term" value="P:phosphorelay signal transduction system"/>
    <property type="evidence" value="ECO:0007669"/>
    <property type="project" value="InterPro"/>
</dbReference>
<dbReference type="Gene3D" id="3.40.50.2300">
    <property type="match status" value="1"/>
</dbReference>
<gene>
    <name evidence="8" type="ORF">SAMN05444716_102591</name>
</gene>
<dbReference type="PANTHER" id="PTHR43214">
    <property type="entry name" value="TWO-COMPONENT RESPONSE REGULATOR"/>
    <property type="match status" value="1"/>
</dbReference>
<dbReference type="SMART" id="SM00421">
    <property type="entry name" value="HTH_LUXR"/>
    <property type="match status" value="1"/>
</dbReference>
<reference evidence="9" key="1">
    <citation type="submission" date="2016-10" db="EMBL/GenBank/DDBJ databases">
        <authorList>
            <person name="Varghese N."/>
            <person name="Submissions S."/>
        </authorList>
    </citation>
    <scope>NUCLEOTIDE SEQUENCE [LARGE SCALE GENOMIC DNA]</scope>
    <source>
        <strain evidence="9">CGMCC 4.7047</strain>
    </source>
</reference>
<evidence type="ECO:0000259" key="7">
    <source>
        <dbReference type="PROSITE" id="PS50110"/>
    </source>
</evidence>
<dbReference type="STRING" id="1176198.SAMN05444716_102591"/>
<feature type="domain" description="Response regulatory" evidence="7">
    <location>
        <begin position="10"/>
        <end position="124"/>
    </location>
</feature>
<evidence type="ECO:0000256" key="5">
    <source>
        <dbReference type="PROSITE-ProRule" id="PRU00169"/>
    </source>
</evidence>